<dbReference type="InterPro" id="IPR003732">
    <property type="entry name" value="Daa-tRNA_deacyls_DTD"/>
</dbReference>
<evidence type="ECO:0000313" key="1">
    <source>
        <dbReference type="EMBL" id="EFO78653.1"/>
    </source>
</evidence>
<name>A0AB72Z3E7_9BIFI</name>
<reference evidence="1 2" key="1">
    <citation type="submission" date="2010-10" db="EMBL/GenBank/DDBJ databases">
        <authorList>
            <person name="Durkin A.S."/>
            <person name="Madupu R."/>
            <person name="Torralba M."/>
            <person name="Gillis M."/>
            <person name="Methe B."/>
            <person name="Sutton G."/>
            <person name="Nelson K.E."/>
        </authorList>
    </citation>
    <scope>NUCLEOTIDE SEQUENCE [LARGE SCALE GENOMIC DNA]</scope>
    <source>
        <strain evidence="1 2">JCVIHMP022</strain>
    </source>
</reference>
<dbReference type="Proteomes" id="UP000003457">
    <property type="component" value="Unassembled WGS sequence"/>
</dbReference>
<dbReference type="Pfam" id="PF02580">
    <property type="entry name" value="Tyr_Deacylase"/>
    <property type="match status" value="1"/>
</dbReference>
<dbReference type="Gene3D" id="3.50.80.10">
    <property type="entry name" value="D-tyrosyl-tRNA(Tyr) deacylase"/>
    <property type="match status" value="1"/>
</dbReference>
<accession>A0AB72Z3E7</accession>
<evidence type="ECO:0000313" key="2">
    <source>
        <dbReference type="Proteomes" id="UP000003457"/>
    </source>
</evidence>
<gene>
    <name evidence="1" type="primary">dtd</name>
    <name evidence="1" type="ORF">HMPREF9003_1359</name>
</gene>
<dbReference type="EC" id="3.1.-.-" evidence="1"/>
<proteinExistence type="predicted"/>
<keyword evidence="1" id="KW-0378">Hydrolase</keyword>
<organism evidence="1 2">
    <name type="scientific">Bifidobacterium dentium JCVIHMP022</name>
    <dbReference type="NCBI Taxonomy" id="553191"/>
    <lineage>
        <taxon>Bacteria</taxon>
        <taxon>Bacillati</taxon>
        <taxon>Actinomycetota</taxon>
        <taxon>Actinomycetes</taxon>
        <taxon>Bifidobacteriales</taxon>
        <taxon>Bifidobacteriaceae</taxon>
        <taxon>Bifidobacterium</taxon>
    </lineage>
</organism>
<dbReference type="SUPFAM" id="SSF69500">
    <property type="entry name" value="DTD-like"/>
    <property type="match status" value="1"/>
</dbReference>
<protein>
    <submittedName>
        <fullName evidence="1">D-tyrosyl-tRNA(Tyr) deacylase</fullName>
        <ecNumber evidence="1">3.1.-.-</ecNumber>
    </submittedName>
</protein>
<dbReference type="GO" id="GO:0005737">
    <property type="term" value="C:cytoplasm"/>
    <property type="evidence" value="ECO:0007669"/>
    <property type="project" value="InterPro"/>
</dbReference>
<sequence>MPTTYTGTMKISVQRVNEASIAVLNDLGTLDPTFDVQQIGLGLLLTVEIEPDDDEPTIDMMANRVLTLRCFDGPQGSLPQSVQEIRGEILSIPQPLTSLHSPATGRPQLVAEDTDDEHANLTWIRFNEALRSGNVPVYEGRYGARMRIGSIVDGPFQFTLISD</sequence>
<dbReference type="EMBL" id="AEHJ01000004">
    <property type="protein sequence ID" value="EFO78653.1"/>
    <property type="molecule type" value="Genomic_DNA"/>
</dbReference>
<dbReference type="InterPro" id="IPR023509">
    <property type="entry name" value="DTD-like_sf"/>
</dbReference>
<comment type="caution">
    <text evidence="1">The sequence shown here is derived from an EMBL/GenBank/DDBJ whole genome shotgun (WGS) entry which is preliminary data.</text>
</comment>
<dbReference type="AlphaFoldDB" id="A0AB72Z3E7"/>
<dbReference type="GO" id="GO:0051499">
    <property type="term" value="F:D-aminoacyl-tRNA deacylase activity"/>
    <property type="evidence" value="ECO:0007669"/>
    <property type="project" value="InterPro"/>
</dbReference>